<feature type="transmembrane region" description="Helical" evidence="1">
    <location>
        <begin position="68"/>
        <end position="90"/>
    </location>
</feature>
<name>A0A1H6XQA8_9EURY</name>
<reference evidence="2 3" key="1">
    <citation type="submission" date="2016-10" db="EMBL/GenBank/DDBJ databases">
        <authorList>
            <person name="de Groot N.N."/>
        </authorList>
    </citation>
    <scope>NUCLEOTIDE SEQUENCE [LARGE SCALE GENOMIC DNA]</scope>
    <source>
        <strain evidence="2 3">DSM 22187</strain>
    </source>
</reference>
<organism evidence="2 3">
    <name type="scientific">Halohasta litchfieldiae</name>
    <dbReference type="NCBI Taxonomy" id="1073996"/>
    <lineage>
        <taxon>Archaea</taxon>
        <taxon>Methanobacteriati</taxon>
        <taxon>Methanobacteriota</taxon>
        <taxon>Stenosarchaea group</taxon>
        <taxon>Halobacteria</taxon>
        <taxon>Halobacteriales</taxon>
        <taxon>Haloferacaceae</taxon>
        <taxon>Halohasta</taxon>
    </lineage>
</organism>
<accession>A0A1H6XQA8</accession>
<dbReference type="GeneID" id="35001361"/>
<sequence>MTRAGLRYAAGALAVAVAAIHLYWAFPRLLTQIQAGMVPDPRPLLFIGSGVAILFGIAQILDGRNPKPIYLAGLGLMIVYLGGYVAWHAYSGHGGFFWPWAPAPITHDQSTVSLVAEHLLASPLDMVSKLLELLLAGLLVVLYRGEPQSTDDGIKAVVDT</sequence>
<keyword evidence="1" id="KW-0812">Transmembrane</keyword>
<evidence type="ECO:0000313" key="3">
    <source>
        <dbReference type="Proteomes" id="UP000198888"/>
    </source>
</evidence>
<evidence type="ECO:0000313" key="2">
    <source>
        <dbReference type="EMBL" id="SEJ31239.1"/>
    </source>
</evidence>
<dbReference type="KEGG" id="hae:halTADL_0543"/>
<evidence type="ECO:0000256" key="1">
    <source>
        <dbReference type="SAM" id="Phobius"/>
    </source>
</evidence>
<dbReference type="OrthoDB" id="264513at2157"/>
<keyword evidence="1" id="KW-1133">Transmembrane helix</keyword>
<keyword evidence="3" id="KW-1185">Reference proteome</keyword>
<feature type="transmembrane region" description="Helical" evidence="1">
    <location>
        <begin position="44"/>
        <end position="61"/>
    </location>
</feature>
<gene>
    <name evidence="2" type="ORF">SAMN05444271_1451</name>
</gene>
<keyword evidence="1" id="KW-0472">Membrane</keyword>
<dbReference type="Proteomes" id="UP000198888">
    <property type="component" value="Unassembled WGS sequence"/>
</dbReference>
<dbReference type="AlphaFoldDB" id="A0A1H6XQA8"/>
<dbReference type="RefSeq" id="WP_089673779.1">
    <property type="nucleotide sequence ID" value="NZ_CP024845.1"/>
</dbReference>
<accession>A0A2H4PZ11</accession>
<feature type="transmembrane region" description="Helical" evidence="1">
    <location>
        <begin position="7"/>
        <end position="24"/>
    </location>
</feature>
<dbReference type="EMBL" id="FNYR01000045">
    <property type="protein sequence ID" value="SEJ31239.1"/>
    <property type="molecule type" value="Genomic_DNA"/>
</dbReference>
<proteinExistence type="predicted"/>
<protein>
    <submittedName>
        <fullName evidence="2">Uncharacterized protein</fullName>
    </submittedName>
</protein>